<gene>
    <name evidence="1" type="ORF">JFY71_08060</name>
</gene>
<evidence type="ECO:0000313" key="1">
    <source>
        <dbReference type="EMBL" id="QQK07269.1"/>
    </source>
</evidence>
<accession>A0AC61MP39</accession>
<dbReference type="EMBL" id="CP066744">
    <property type="protein sequence ID" value="QQK07269.1"/>
    <property type="molecule type" value="Genomic_DNA"/>
</dbReference>
<dbReference type="Proteomes" id="UP000595814">
    <property type="component" value="Chromosome"/>
</dbReference>
<evidence type="ECO:0000313" key="2">
    <source>
        <dbReference type="Proteomes" id="UP000595814"/>
    </source>
</evidence>
<name>A0AC61MP39_9FIRM</name>
<organism evidence="1 2">
    <name type="scientific">Miniphocaeibacter halophilus</name>
    <dbReference type="NCBI Taxonomy" id="2931922"/>
    <lineage>
        <taxon>Bacteria</taxon>
        <taxon>Bacillati</taxon>
        <taxon>Bacillota</taxon>
        <taxon>Tissierellia</taxon>
        <taxon>Tissierellales</taxon>
        <taxon>Peptoniphilaceae</taxon>
        <taxon>Miniphocaeibacter</taxon>
    </lineage>
</organism>
<sequence length="184" mass="20802">MIEEILEYNKNFVKEKKYKNYETDKFPNKKLAVVTCMDTRLVELLPAALGFKNGDIKLIKNAGGIITNKFGSAVRSLLIGVYELNVQNIMIIGHKECGAKQVNGLEIERKMIIRGIKKEEIETMKYCGIDVENWLGGFDSTSKAIEDTVMLLRNHPLMPNDVKIGGYLMDPWTGELEVIVDADF</sequence>
<reference evidence="1 2" key="1">
    <citation type="journal article" date="2022" name="Int. J. Syst. Evol. Microbiol.">
        <title>Miniphocaeibacter halophilus sp. nov., an ammonium-tolerant acetate-producing bacterium isolated from a biogas system.</title>
        <authorList>
            <person name="Schnurer A."/>
            <person name="Singh A."/>
            <person name="Bi S."/>
            <person name="Qiao W."/>
            <person name="Westerholm M."/>
        </authorList>
    </citation>
    <scope>NUCLEOTIDE SEQUENCE [LARGE SCALE GENOMIC DNA]</scope>
    <source>
        <strain evidence="1 2">AMB_01</strain>
    </source>
</reference>
<proteinExistence type="predicted"/>
<keyword evidence="2" id="KW-1185">Reference proteome</keyword>
<protein>
    <submittedName>
        <fullName evidence="1">Carbonic anhydrase</fullName>
    </submittedName>
</protein>